<dbReference type="InterPro" id="IPR000182">
    <property type="entry name" value="GNAT_dom"/>
</dbReference>
<name>A0A1H4B7F1_ALKAM</name>
<keyword evidence="3" id="KW-1185">Reference proteome</keyword>
<dbReference type="InterPro" id="IPR016181">
    <property type="entry name" value="Acyl_CoA_acyltransferase"/>
</dbReference>
<protein>
    <submittedName>
        <fullName evidence="2">UDP-4-amino-4,6-dideoxy-N-acetyl-beta-L-altrosamine N-acetyltransferase</fullName>
    </submittedName>
</protein>
<dbReference type="RefSeq" id="WP_091341466.1">
    <property type="nucleotide sequence ID" value="NZ_FNRM01000003.1"/>
</dbReference>
<dbReference type="InterPro" id="IPR020036">
    <property type="entry name" value="PseH"/>
</dbReference>
<dbReference type="SUPFAM" id="SSF55729">
    <property type="entry name" value="Acyl-CoA N-acyltransferases (Nat)"/>
    <property type="match status" value="1"/>
</dbReference>
<organism evidence="2 3">
    <name type="scientific">Alkalimonas amylolytica</name>
    <dbReference type="NCBI Taxonomy" id="152573"/>
    <lineage>
        <taxon>Bacteria</taxon>
        <taxon>Pseudomonadati</taxon>
        <taxon>Pseudomonadota</taxon>
        <taxon>Gammaproteobacteria</taxon>
        <taxon>Alkalimonas</taxon>
    </lineage>
</organism>
<proteinExistence type="predicted"/>
<dbReference type="OrthoDB" id="5358891at2"/>
<dbReference type="GO" id="GO:0016747">
    <property type="term" value="F:acyltransferase activity, transferring groups other than amino-acyl groups"/>
    <property type="evidence" value="ECO:0007669"/>
    <property type="project" value="InterPro"/>
</dbReference>
<feature type="domain" description="N-acetyltransferase" evidence="1">
    <location>
        <begin position="10"/>
        <end position="166"/>
    </location>
</feature>
<dbReference type="Gene3D" id="3.40.630.30">
    <property type="match status" value="1"/>
</dbReference>
<keyword evidence="2" id="KW-0808">Transferase</keyword>
<evidence type="ECO:0000313" key="2">
    <source>
        <dbReference type="EMBL" id="SEA44185.1"/>
    </source>
</evidence>
<reference evidence="2 3" key="1">
    <citation type="submission" date="2016-10" db="EMBL/GenBank/DDBJ databases">
        <authorList>
            <person name="de Groot N.N."/>
        </authorList>
    </citation>
    <scope>NUCLEOTIDE SEQUENCE [LARGE SCALE GENOMIC DNA]</scope>
    <source>
        <strain evidence="2 3">CGMCC 1.3430</strain>
    </source>
</reference>
<accession>A0A1H4B7F1</accession>
<dbReference type="AlphaFoldDB" id="A0A1H4B7F1"/>
<dbReference type="PROSITE" id="PS51186">
    <property type="entry name" value="GNAT"/>
    <property type="match status" value="1"/>
</dbReference>
<evidence type="ECO:0000313" key="3">
    <source>
        <dbReference type="Proteomes" id="UP000198773"/>
    </source>
</evidence>
<dbReference type="Proteomes" id="UP000198773">
    <property type="component" value="Unassembled WGS sequence"/>
</dbReference>
<sequence length="195" mass="22519">MSTVKHYPRSTFRLLSEDELKLVWQWRNKATIRANMHHDQLISWEQHQAWFKQLNTTGTVFFVMWQNERPIGALYFQPHSDTGLEWGCYLGETDVWPGSGLLLEIAALDYAALQSHCNTLHAEVLSFNHSVLKLHQLFGYQETAITPAASKRNGVHYQVHHFCYATADWQSNRATILAKLPKQIANAATFIEFFN</sequence>
<dbReference type="STRING" id="152573.SAMN04488051_103218"/>
<dbReference type="NCBIfam" id="TIGR03585">
    <property type="entry name" value="PseH"/>
    <property type="match status" value="1"/>
</dbReference>
<dbReference type="Pfam" id="PF13302">
    <property type="entry name" value="Acetyltransf_3"/>
    <property type="match status" value="1"/>
</dbReference>
<evidence type="ECO:0000259" key="1">
    <source>
        <dbReference type="PROSITE" id="PS51186"/>
    </source>
</evidence>
<dbReference type="EMBL" id="FNRM01000003">
    <property type="protein sequence ID" value="SEA44185.1"/>
    <property type="molecule type" value="Genomic_DNA"/>
</dbReference>
<gene>
    <name evidence="2" type="ORF">SAMN04488051_103218</name>
</gene>